<dbReference type="PRINTS" id="PR00038">
    <property type="entry name" value="HTHLUXR"/>
</dbReference>
<dbReference type="SUPFAM" id="SSF46894">
    <property type="entry name" value="C-terminal effector domain of the bipartite response regulators"/>
    <property type="match status" value="1"/>
</dbReference>
<feature type="domain" description="Response regulatory" evidence="7">
    <location>
        <begin position="26"/>
        <end position="142"/>
    </location>
</feature>
<proteinExistence type="predicted"/>
<dbReference type="SUPFAM" id="SSF52172">
    <property type="entry name" value="CheY-like"/>
    <property type="match status" value="1"/>
</dbReference>
<organism evidence="8 9">
    <name type="scientific">Streptomyces buecherae</name>
    <dbReference type="NCBI Taxonomy" id="2763006"/>
    <lineage>
        <taxon>Bacteria</taxon>
        <taxon>Bacillati</taxon>
        <taxon>Actinomycetota</taxon>
        <taxon>Actinomycetes</taxon>
        <taxon>Kitasatosporales</taxon>
        <taxon>Streptomycetaceae</taxon>
        <taxon>Streptomyces</taxon>
    </lineage>
</organism>
<keyword evidence="1 5" id="KW-0597">Phosphoprotein</keyword>
<dbReference type="InterPro" id="IPR016032">
    <property type="entry name" value="Sig_transdc_resp-reg_C-effctor"/>
</dbReference>
<evidence type="ECO:0000259" key="7">
    <source>
        <dbReference type="PROSITE" id="PS50110"/>
    </source>
</evidence>
<protein>
    <submittedName>
        <fullName evidence="8">Response regulator transcription factor</fullName>
    </submittedName>
</protein>
<accession>A0A7H8N929</accession>
<dbReference type="PANTHER" id="PTHR43214">
    <property type="entry name" value="TWO-COMPONENT RESPONSE REGULATOR"/>
    <property type="match status" value="1"/>
</dbReference>
<feature type="modified residue" description="4-aspartylphosphate" evidence="5">
    <location>
        <position position="77"/>
    </location>
</feature>
<evidence type="ECO:0000259" key="6">
    <source>
        <dbReference type="PROSITE" id="PS50043"/>
    </source>
</evidence>
<dbReference type="EMBL" id="CP054929">
    <property type="protein sequence ID" value="QKW50836.1"/>
    <property type="molecule type" value="Genomic_DNA"/>
</dbReference>
<gene>
    <name evidence="8" type="ORF">HUT08_16290</name>
</gene>
<dbReference type="Pfam" id="PF00072">
    <property type="entry name" value="Response_reg"/>
    <property type="match status" value="1"/>
</dbReference>
<evidence type="ECO:0000256" key="3">
    <source>
        <dbReference type="ARBA" id="ARBA00023125"/>
    </source>
</evidence>
<evidence type="ECO:0000256" key="1">
    <source>
        <dbReference type="ARBA" id="ARBA00022553"/>
    </source>
</evidence>
<dbReference type="SMART" id="SM00448">
    <property type="entry name" value="REC"/>
    <property type="match status" value="1"/>
</dbReference>
<dbReference type="CDD" id="cd17535">
    <property type="entry name" value="REC_NarL-like"/>
    <property type="match status" value="1"/>
</dbReference>
<dbReference type="InterPro" id="IPR011006">
    <property type="entry name" value="CheY-like_superfamily"/>
</dbReference>
<keyword evidence="9" id="KW-1185">Reference proteome</keyword>
<dbReference type="PROSITE" id="PS50043">
    <property type="entry name" value="HTH_LUXR_2"/>
    <property type="match status" value="1"/>
</dbReference>
<dbReference type="Gene3D" id="3.40.50.2300">
    <property type="match status" value="1"/>
</dbReference>
<dbReference type="InterPro" id="IPR039420">
    <property type="entry name" value="WalR-like"/>
</dbReference>
<dbReference type="PROSITE" id="PS50110">
    <property type="entry name" value="RESPONSE_REGULATORY"/>
    <property type="match status" value="1"/>
</dbReference>
<dbReference type="PROSITE" id="PS00622">
    <property type="entry name" value="HTH_LUXR_1"/>
    <property type="match status" value="1"/>
</dbReference>
<dbReference type="AlphaFoldDB" id="A0A7H8N929"/>
<keyword evidence="3" id="KW-0238">DNA-binding</keyword>
<dbReference type="InterPro" id="IPR001789">
    <property type="entry name" value="Sig_transdc_resp-reg_receiver"/>
</dbReference>
<dbReference type="Proteomes" id="UP000509303">
    <property type="component" value="Chromosome"/>
</dbReference>
<evidence type="ECO:0000256" key="5">
    <source>
        <dbReference type="PROSITE-ProRule" id="PRU00169"/>
    </source>
</evidence>
<dbReference type="InterPro" id="IPR058245">
    <property type="entry name" value="NreC/VraR/RcsB-like_REC"/>
</dbReference>
<dbReference type="GO" id="GO:0000160">
    <property type="term" value="P:phosphorelay signal transduction system"/>
    <property type="evidence" value="ECO:0007669"/>
    <property type="project" value="InterPro"/>
</dbReference>
<dbReference type="InterPro" id="IPR000792">
    <property type="entry name" value="Tscrpt_reg_LuxR_C"/>
</dbReference>
<dbReference type="CDD" id="cd06170">
    <property type="entry name" value="LuxR_C_like"/>
    <property type="match status" value="1"/>
</dbReference>
<evidence type="ECO:0000313" key="9">
    <source>
        <dbReference type="Proteomes" id="UP000509303"/>
    </source>
</evidence>
<dbReference type="RefSeq" id="WP_176162569.1">
    <property type="nucleotide sequence ID" value="NZ_CP054929.1"/>
</dbReference>
<feature type="domain" description="HTH luxR-type" evidence="6">
    <location>
        <begin position="161"/>
        <end position="226"/>
    </location>
</feature>
<keyword evidence="2" id="KW-0805">Transcription regulation</keyword>
<reference evidence="8 9" key="1">
    <citation type="submission" date="2020-06" db="EMBL/GenBank/DDBJ databases">
        <title>Genome mining for natural products.</title>
        <authorList>
            <person name="Zhang B."/>
            <person name="Shi J."/>
            <person name="Ge H."/>
        </authorList>
    </citation>
    <scope>NUCLEOTIDE SEQUENCE [LARGE SCALE GENOMIC DNA]</scope>
    <source>
        <strain evidence="8 9">NA00687</strain>
    </source>
</reference>
<evidence type="ECO:0000256" key="4">
    <source>
        <dbReference type="ARBA" id="ARBA00023163"/>
    </source>
</evidence>
<name>A0A7H8N929_9ACTN</name>
<dbReference type="GO" id="GO:0006355">
    <property type="term" value="P:regulation of DNA-templated transcription"/>
    <property type="evidence" value="ECO:0007669"/>
    <property type="project" value="InterPro"/>
</dbReference>
<sequence>MTDTADGAGPHGDPGAAAGAAGRGIRVLVADDHTVMRAGVVALLAPEPGVEIVGEAANGAEAVAAVRALAPDVALLDLRMPVMDGVSATERIVASGASTRVLILTTYDTDAEIERAVEAGAVGYLLKDTSREQLVAAIASAARGETVLAPKVAERLVARMRRPAPVALTGRELEVLTAVADGLSNAEIGRRLVIGEATVKTHLLRVFAKLDVSDRTHAVVVALDRGLLVRPDR</sequence>
<evidence type="ECO:0000313" key="8">
    <source>
        <dbReference type="EMBL" id="QKW50836.1"/>
    </source>
</evidence>
<evidence type="ECO:0000256" key="2">
    <source>
        <dbReference type="ARBA" id="ARBA00023015"/>
    </source>
</evidence>
<dbReference type="Pfam" id="PF00196">
    <property type="entry name" value="GerE"/>
    <property type="match status" value="1"/>
</dbReference>
<keyword evidence="4" id="KW-0804">Transcription</keyword>
<dbReference type="PANTHER" id="PTHR43214:SF24">
    <property type="entry name" value="TRANSCRIPTIONAL REGULATORY PROTEIN NARL-RELATED"/>
    <property type="match status" value="1"/>
</dbReference>
<dbReference type="GO" id="GO:0003677">
    <property type="term" value="F:DNA binding"/>
    <property type="evidence" value="ECO:0007669"/>
    <property type="project" value="UniProtKB-KW"/>
</dbReference>
<dbReference type="SMART" id="SM00421">
    <property type="entry name" value="HTH_LUXR"/>
    <property type="match status" value="1"/>
</dbReference>